<dbReference type="Gene3D" id="1.20.5.900">
    <property type="entry name" value="transmembrane domain of human cd4"/>
    <property type="match status" value="1"/>
</dbReference>
<feature type="signal peptide" evidence="4">
    <location>
        <begin position="1"/>
        <end position="18"/>
    </location>
</feature>
<protein>
    <submittedName>
        <fullName evidence="6">Intercellular adhesion molecule 5-like</fullName>
    </submittedName>
</protein>
<dbReference type="Pfam" id="PF12104">
    <property type="entry name" value="Tcell_CD4_C"/>
    <property type="match status" value="1"/>
</dbReference>
<dbReference type="PANTHER" id="PTHR11422:SF6">
    <property type="entry name" value="HEMICENTIN-1 ISOFORM X1"/>
    <property type="match status" value="1"/>
</dbReference>
<feature type="domain" description="Ig-like" evidence="5">
    <location>
        <begin position="39"/>
        <end position="91"/>
    </location>
</feature>
<dbReference type="OrthoDB" id="6159398at2759"/>
<keyword evidence="7" id="KW-1185">Reference proteome</keyword>
<dbReference type="InterPro" id="IPR036179">
    <property type="entry name" value="Ig-like_dom_sf"/>
</dbReference>
<dbReference type="SMART" id="SM00409">
    <property type="entry name" value="IG"/>
    <property type="match status" value="2"/>
</dbReference>
<evidence type="ECO:0000256" key="3">
    <source>
        <dbReference type="SAM" id="Phobius"/>
    </source>
</evidence>
<dbReference type="PANTHER" id="PTHR11422">
    <property type="entry name" value="T-CELL SURFACE GLYCOPROTEIN CD4"/>
    <property type="match status" value="1"/>
</dbReference>
<feature type="region of interest" description="Disordered" evidence="2">
    <location>
        <begin position="273"/>
        <end position="300"/>
    </location>
</feature>
<dbReference type="InterPro" id="IPR013151">
    <property type="entry name" value="Immunoglobulin_dom"/>
</dbReference>
<evidence type="ECO:0000256" key="1">
    <source>
        <dbReference type="ARBA" id="ARBA00023319"/>
    </source>
</evidence>
<organism evidence="6 7">
    <name type="scientific">Sparus aurata</name>
    <name type="common">Gilthead sea bream</name>
    <dbReference type="NCBI Taxonomy" id="8175"/>
    <lineage>
        <taxon>Eukaryota</taxon>
        <taxon>Metazoa</taxon>
        <taxon>Chordata</taxon>
        <taxon>Craniata</taxon>
        <taxon>Vertebrata</taxon>
        <taxon>Euteleostomi</taxon>
        <taxon>Actinopterygii</taxon>
        <taxon>Neopterygii</taxon>
        <taxon>Teleostei</taxon>
        <taxon>Neoteleostei</taxon>
        <taxon>Acanthomorphata</taxon>
        <taxon>Eupercaria</taxon>
        <taxon>Spariformes</taxon>
        <taxon>Sparidae</taxon>
        <taxon>Sparus</taxon>
    </lineage>
</organism>
<gene>
    <name evidence="6" type="primary">cd4-2.2</name>
</gene>
<reference evidence="6" key="2">
    <citation type="submission" date="2025-08" db="UniProtKB">
        <authorList>
            <consortium name="Ensembl"/>
        </authorList>
    </citation>
    <scope>IDENTIFICATION</scope>
</reference>
<evidence type="ECO:0000256" key="4">
    <source>
        <dbReference type="SAM" id="SignalP"/>
    </source>
</evidence>
<evidence type="ECO:0000256" key="2">
    <source>
        <dbReference type="SAM" id="MobiDB-lite"/>
    </source>
</evidence>
<keyword evidence="3" id="KW-0472">Membrane</keyword>
<feature type="region of interest" description="Disordered" evidence="2">
    <location>
        <begin position="183"/>
        <end position="207"/>
    </location>
</feature>
<dbReference type="Gene3D" id="2.60.40.10">
    <property type="entry name" value="Immunoglobulins"/>
    <property type="match status" value="2"/>
</dbReference>
<dbReference type="InterPro" id="IPR003599">
    <property type="entry name" value="Ig_sub"/>
</dbReference>
<feature type="chain" id="PRO_5025446994" evidence="4">
    <location>
        <begin position="19"/>
        <end position="300"/>
    </location>
</feature>
<dbReference type="InterPro" id="IPR007110">
    <property type="entry name" value="Ig-like_dom"/>
</dbReference>
<dbReference type="InterPro" id="IPR021963">
    <property type="entry name" value="Tcell_CD4_Cterm"/>
</dbReference>
<keyword evidence="3" id="KW-0812">Transmembrane</keyword>
<dbReference type="Proteomes" id="UP000472265">
    <property type="component" value="Chromosome 17"/>
</dbReference>
<dbReference type="SMART" id="SM00408">
    <property type="entry name" value="IGc2"/>
    <property type="match status" value="2"/>
</dbReference>
<dbReference type="AlphaFoldDB" id="A0A671YLD8"/>
<reference evidence="6" key="1">
    <citation type="submission" date="2021-04" db="EMBL/GenBank/DDBJ databases">
        <authorList>
            <consortium name="Wellcome Sanger Institute Data Sharing"/>
        </authorList>
    </citation>
    <scope>NUCLEOTIDE SEQUENCE [LARGE SCALE GENOMIC DNA]</scope>
</reference>
<accession>A0A671YLD8</accession>
<dbReference type="InParanoid" id="A0A671YLD8"/>
<keyword evidence="1" id="KW-0393">Immunoglobulin domain</keyword>
<keyword evidence="4" id="KW-0732">Signal</keyword>
<sequence length="300" mass="32473">MKTVVWFGFVLGALSAAGRVIVTKSGDTATLDCPSFKRTLEWLRESESIIVEGKYTRKGKSDIASRSIVKQSDLLIRNVKPADAGSFTCKADGQDNQHTLVVVSVSASPSGELQPGSKVTLECQVNGISPGPIQWKTPGGKQVKGSPHAVESVALLDAGTWECMFSQGGEMQSHSLVITVKEPVTTTTLPPTSKTNSKNGESPPNGGPSAPGPLLGLRWWMWVVIGVGCLVVVLLMVLVIVLCKRIKRRKRKLQTMKNGRQLLTPRQYCQCNRPAAAAKPQQGRRREKPSVPPLQPLLME</sequence>
<dbReference type="Pfam" id="PF00047">
    <property type="entry name" value="ig"/>
    <property type="match status" value="1"/>
</dbReference>
<dbReference type="CDD" id="cd00096">
    <property type="entry name" value="Ig"/>
    <property type="match status" value="1"/>
</dbReference>
<dbReference type="PROSITE" id="PS50835">
    <property type="entry name" value="IG_LIKE"/>
    <property type="match status" value="2"/>
</dbReference>
<dbReference type="InterPro" id="IPR013783">
    <property type="entry name" value="Ig-like_fold"/>
</dbReference>
<feature type="transmembrane region" description="Helical" evidence="3">
    <location>
        <begin position="219"/>
        <end position="243"/>
    </location>
</feature>
<evidence type="ECO:0000313" key="6">
    <source>
        <dbReference type="Ensembl" id="ENSSAUP00010062143.1"/>
    </source>
</evidence>
<evidence type="ECO:0000259" key="5">
    <source>
        <dbReference type="PROSITE" id="PS50835"/>
    </source>
</evidence>
<dbReference type="SUPFAM" id="SSF48726">
    <property type="entry name" value="Immunoglobulin"/>
    <property type="match status" value="2"/>
</dbReference>
<dbReference type="OMA" id="KPKKYCQ"/>
<dbReference type="InterPro" id="IPR003598">
    <property type="entry name" value="Ig_sub2"/>
</dbReference>
<reference evidence="6" key="3">
    <citation type="submission" date="2025-09" db="UniProtKB">
        <authorList>
            <consortium name="Ensembl"/>
        </authorList>
    </citation>
    <scope>IDENTIFICATION</scope>
</reference>
<dbReference type="GeneTree" id="ENSGT00510000054197"/>
<evidence type="ECO:0000313" key="7">
    <source>
        <dbReference type="Proteomes" id="UP000472265"/>
    </source>
</evidence>
<name>A0A671YLD8_SPAAU</name>
<feature type="compositionally biased region" description="Pro residues" evidence="2">
    <location>
        <begin position="290"/>
        <end position="300"/>
    </location>
</feature>
<keyword evidence="3" id="KW-1133">Transmembrane helix</keyword>
<proteinExistence type="predicted"/>
<dbReference type="Ensembl" id="ENSSAUT00010065174.1">
    <property type="protein sequence ID" value="ENSSAUP00010062143.1"/>
    <property type="gene ID" value="ENSSAUG00010025112.1"/>
</dbReference>
<feature type="domain" description="Ig-like" evidence="5">
    <location>
        <begin position="98"/>
        <end position="179"/>
    </location>
</feature>